<gene>
    <name evidence="1" type="ORF">OXU80_26910</name>
</gene>
<name>A0ACD4NNK5_9HYPH</name>
<evidence type="ECO:0000313" key="1">
    <source>
        <dbReference type="EMBL" id="WAJ28398.1"/>
    </source>
</evidence>
<keyword evidence="2" id="KW-1185">Reference proteome</keyword>
<organism evidence="1 2">
    <name type="scientific">Antarcticirhabdus aurantiaca</name>
    <dbReference type="NCBI Taxonomy" id="2606717"/>
    <lineage>
        <taxon>Bacteria</taxon>
        <taxon>Pseudomonadati</taxon>
        <taxon>Pseudomonadota</taxon>
        <taxon>Alphaproteobacteria</taxon>
        <taxon>Hyphomicrobiales</taxon>
        <taxon>Aurantimonadaceae</taxon>
        <taxon>Antarcticirhabdus</taxon>
    </lineage>
</organism>
<reference evidence="1" key="1">
    <citation type="submission" date="2022-11" db="EMBL/GenBank/DDBJ databases">
        <title>beta-Carotene-producing bacterium, Jeongeuplla avenae sp. nov., alleviates the salt stress of Arabidopsis seedlings.</title>
        <authorList>
            <person name="Jiang L."/>
            <person name="Lee J."/>
        </authorList>
    </citation>
    <scope>NUCLEOTIDE SEQUENCE</scope>
    <source>
        <strain evidence="1">DY_R2A_6</strain>
    </source>
</reference>
<dbReference type="EMBL" id="CP113520">
    <property type="protein sequence ID" value="WAJ28398.1"/>
    <property type="molecule type" value="Genomic_DNA"/>
</dbReference>
<accession>A0ACD4NNK5</accession>
<sequence>MSINRIVEGTEKASTMRQKKSLYALIVALVVGAGATVPATASAETSAYSITSVNMRAGPSTSYPVVATLPGHSALLVHGCDVGVSWCDVSWSHQRGWVSARYVQVTHRGSTTIITSSVAPALGVAVIPFDRTYWDTHYRGRAWYGEWPRYYGAPRAAAGCGDDGCGAATIRPGRAAAGYCTDDTCRGASVTRGPGGIVGVRRGSIDRPW</sequence>
<dbReference type="Proteomes" id="UP001163223">
    <property type="component" value="Chromosome"/>
</dbReference>
<proteinExistence type="predicted"/>
<evidence type="ECO:0000313" key="2">
    <source>
        <dbReference type="Proteomes" id="UP001163223"/>
    </source>
</evidence>
<protein>
    <submittedName>
        <fullName evidence="1">SH3 domain-containing protein</fullName>
    </submittedName>
</protein>